<dbReference type="RefSeq" id="XP_009163034.1">
    <property type="nucleotide sequence ID" value="XM_009164770.1"/>
</dbReference>
<protein>
    <submittedName>
        <fullName evidence="1">Uncharacterized protein</fullName>
    </submittedName>
</protein>
<proteinExistence type="predicted"/>
<evidence type="ECO:0000313" key="1">
    <source>
        <dbReference type="EMBL" id="KER33177.1"/>
    </source>
</evidence>
<name>A0A075A4K0_OPIVI</name>
<evidence type="ECO:0000313" key="2">
    <source>
        <dbReference type="Proteomes" id="UP000054324"/>
    </source>
</evidence>
<dbReference type="EMBL" id="KL596627">
    <property type="protein sequence ID" value="KER33177.1"/>
    <property type="molecule type" value="Genomic_DNA"/>
</dbReference>
<dbReference type="AlphaFoldDB" id="A0A075A4K0"/>
<dbReference type="CTD" id="20315063"/>
<organism evidence="1 2">
    <name type="scientific">Opisthorchis viverrini</name>
    <name type="common">Southeast Asian liver fluke</name>
    <dbReference type="NCBI Taxonomy" id="6198"/>
    <lineage>
        <taxon>Eukaryota</taxon>
        <taxon>Metazoa</taxon>
        <taxon>Spiralia</taxon>
        <taxon>Lophotrochozoa</taxon>
        <taxon>Platyhelminthes</taxon>
        <taxon>Trematoda</taxon>
        <taxon>Digenea</taxon>
        <taxon>Opisthorchiida</taxon>
        <taxon>Opisthorchiata</taxon>
        <taxon>Opisthorchiidae</taxon>
        <taxon>Opisthorchis</taxon>
    </lineage>
</organism>
<reference evidence="1 2" key="1">
    <citation type="submission" date="2013-11" db="EMBL/GenBank/DDBJ databases">
        <title>Opisthorchis viverrini - life in the bile duct.</title>
        <authorList>
            <person name="Young N.D."/>
            <person name="Nagarajan N."/>
            <person name="Lin S.J."/>
            <person name="Korhonen P.K."/>
            <person name="Jex A.R."/>
            <person name="Hall R.S."/>
            <person name="Safavi-Hemami H."/>
            <person name="Kaewkong W."/>
            <person name="Bertrand D."/>
            <person name="Gao S."/>
            <person name="Seet Q."/>
            <person name="Wongkham S."/>
            <person name="Teh B.T."/>
            <person name="Wongkham C."/>
            <person name="Intapan P.M."/>
            <person name="Maleewong W."/>
            <person name="Yang X."/>
            <person name="Hu M."/>
            <person name="Wang Z."/>
            <person name="Hofmann A."/>
            <person name="Sternberg P.W."/>
            <person name="Tan P."/>
            <person name="Wang J."/>
            <person name="Gasser R.B."/>
        </authorList>
    </citation>
    <scope>NUCLEOTIDE SEQUENCE [LARGE SCALE GENOMIC DNA]</scope>
</reference>
<accession>A0A075A4K0</accession>
<sequence length="202" mass="23002">MTKQERHEFEGSTAVSPATIIRHQTRQLWRPHGWNLRGKSRGIGRIRTTDLAVSKFALQPLGSSSPHIQGLNCHIGMTEESLSKQWKEKTRDLVPTPLGSLKLSTSRRHVEIYVIRINAFGADLSSGSVFHMPNFEHNTPTSSTTDYDGSVICYVCREGLARMHSPEGPWFEPDHWLSTSPVWAWEIWQYPSPRASLWWHGS</sequence>
<keyword evidence="2" id="KW-1185">Reference proteome</keyword>
<dbReference type="GeneID" id="20315063"/>
<gene>
    <name evidence="1" type="ORF">T265_00875</name>
</gene>
<dbReference type="Proteomes" id="UP000054324">
    <property type="component" value="Unassembled WGS sequence"/>
</dbReference>
<dbReference type="KEGG" id="ovi:T265_00875"/>